<reference evidence="3" key="1">
    <citation type="submission" date="2020-08" db="EMBL/GenBank/DDBJ databases">
        <title>Genome public.</title>
        <authorList>
            <person name="Liu C."/>
            <person name="Sun Q."/>
        </authorList>
    </citation>
    <scope>NUCLEOTIDE SEQUENCE</scope>
    <source>
        <strain evidence="3">NSJ-12</strain>
    </source>
</reference>
<feature type="transmembrane region" description="Helical" evidence="2">
    <location>
        <begin position="6"/>
        <end position="24"/>
    </location>
</feature>
<name>A0A926EFG5_9FIRM</name>
<keyword evidence="2" id="KW-0812">Transmembrane</keyword>
<dbReference type="Proteomes" id="UP000655830">
    <property type="component" value="Unassembled WGS sequence"/>
</dbReference>
<evidence type="ECO:0000313" key="3">
    <source>
        <dbReference type="EMBL" id="MBC8578564.1"/>
    </source>
</evidence>
<evidence type="ECO:0000313" key="4">
    <source>
        <dbReference type="Proteomes" id="UP000655830"/>
    </source>
</evidence>
<proteinExistence type="predicted"/>
<sequence>MMNKKIVWRITLVASIGILIYFGFKTIELNKVIDSVDEQIIEAQKELEKDKAELQGLEDERDHMESLEYIERVARDKLGMVKKDDIVFKEK</sequence>
<dbReference type="Pfam" id="PF04977">
    <property type="entry name" value="DivIC"/>
    <property type="match status" value="1"/>
</dbReference>
<keyword evidence="2" id="KW-0472">Membrane</keyword>
<accession>A0A926EFG5</accession>
<protein>
    <submittedName>
        <fullName evidence="3">Septum formation initiator family protein</fullName>
    </submittedName>
</protein>
<evidence type="ECO:0000256" key="2">
    <source>
        <dbReference type="SAM" id="Phobius"/>
    </source>
</evidence>
<keyword evidence="1" id="KW-0175">Coiled coil</keyword>
<comment type="caution">
    <text evidence="3">The sequence shown here is derived from an EMBL/GenBank/DDBJ whole genome shotgun (WGS) entry which is preliminary data.</text>
</comment>
<keyword evidence="4" id="KW-1185">Reference proteome</keyword>
<organism evidence="3 4">
    <name type="scientific">Zhenhengia yiwuensis</name>
    <dbReference type="NCBI Taxonomy" id="2763666"/>
    <lineage>
        <taxon>Bacteria</taxon>
        <taxon>Bacillati</taxon>
        <taxon>Bacillota</taxon>
        <taxon>Clostridia</taxon>
        <taxon>Lachnospirales</taxon>
        <taxon>Lachnospiraceae</taxon>
        <taxon>Zhenhengia</taxon>
    </lineage>
</organism>
<gene>
    <name evidence="3" type="ORF">H8718_03335</name>
</gene>
<dbReference type="EMBL" id="JACRSY010000004">
    <property type="protein sequence ID" value="MBC8578564.1"/>
    <property type="molecule type" value="Genomic_DNA"/>
</dbReference>
<dbReference type="RefSeq" id="WP_177670293.1">
    <property type="nucleotide sequence ID" value="NZ_JACRSY010000004.1"/>
</dbReference>
<dbReference type="AlphaFoldDB" id="A0A926EFG5"/>
<keyword evidence="2" id="KW-1133">Transmembrane helix</keyword>
<dbReference type="InterPro" id="IPR007060">
    <property type="entry name" value="FtsL/DivIC"/>
</dbReference>
<evidence type="ECO:0000256" key="1">
    <source>
        <dbReference type="SAM" id="Coils"/>
    </source>
</evidence>
<feature type="coiled-coil region" evidence="1">
    <location>
        <begin position="33"/>
        <end position="67"/>
    </location>
</feature>